<accession>A0A3N2BDR0</accession>
<dbReference type="GO" id="GO:0019265">
    <property type="term" value="P:glycine biosynthetic process, by transamination of glyoxylate"/>
    <property type="evidence" value="ECO:0007669"/>
    <property type="project" value="TreeGrafter"/>
</dbReference>
<keyword evidence="8" id="KW-0028">Amino-acid biosynthesis</keyword>
<evidence type="ECO:0000256" key="8">
    <source>
        <dbReference type="ARBA" id="ARBA00022605"/>
    </source>
</evidence>
<dbReference type="SUPFAM" id="SSF53383">
    <property type="entry name" value="PLP-dependent transferases"/>
    <property type="match status" value="1"/>
</dbReference>
<name>A0A3N2BDR0_9MICO</name>
<sequence length="390" mass="41791">MAELEPDDVVPIPTEMLPADGRFGSGPSRVRPSQAEMVAALSTTVMGTSHRQAPVRGLVRRVREGLSELFDLPEGYEVMLGNGGTTAFWDAAAFCLVRERAQHAAFGEFGSKFAAVTDRAPFLGPSDIRRADAGSLALCTTEDGEQPEASAPAPDVYAYPHNETSTGVVSPVRRLGPASALTLVDATSIAGAAQVDVGETDVYYFAPQKAFAGDGGLWLALCSPAAVKRIEELTAARWVPDFLDLGQALENSRKDQTLNTPAVATLIMLAEQIDWLRERGGLKWAAGRCAESSAILYDWAEGSDYATPFVAEAEQRSPVVGTIDLDESVDAAWVTAQLRTNGVVDTEPYRKLGRNQVRVGMFPAMAPADVQSLTECLDYVIEHRNDAGLS</sequence>
<dbReference type="UniPathway" id="UPA00135">
    <property type="reaction ID" value="UER00197"/>
</dbReference>
<dbReference type="NCBIfam" id="TIGR01366">
    <property type="entry name" value="serC_3"/>
    <property type="match status" value="1"/>
</dbReference>
<keyword evidence="7 18" id="KW-0032">Aminotransferase</keyword>
<keyword evidence="19" id="KW-1185">Reference proteome</keyword>
<dbReference type="GO" id="GO:0004648">
    <property type="term" value="F:O-phospho-L-serine:2-oxoglutarate aminotransferase activity"/>
    <property type="evidence" value="ECO:0007669"/>
    <property type="project" value="UniProtKB-EC"/>
</dbReference>
<evidence type="ECO:0000256" key="1">
    <source>
        <dbReference type="ARBA" id="ARBA00001933"/>
    </source>
</evidence>
<comment type="function">
    <text evidence="2">Catalyzes the reversible conversion of 3-phosphohydroxypyruvate to phosphoserine and of 3-hydroxy-2-oxo-4-phosphonooxybutanoate to phosphohydroxythreonine.</text>
</comment>
<comment type="cofactor">
    <cofactor evidence="1">
        <name>pyridoxal 5'-phosphate</name>
        <dbReference type="ChEBI" id="CHEBI:597326"/>
    </cofactor>
</comment>
<organism evidence="18 19">
    <name type="scientific">Bogoriella caseilytica</name>
    <dbReference type="NCBI Taxonomy" id="56055"/>
    <lineage>
        <taxon>Bacteria</taxon>
        <taxon>Bacillati</taxon>
        <taxon>Actinomycetota</taxon>
        <taxon>Actinomycetes</taxon>
        <taxon>Micrococcales</taxon>
        <taxon>Bogoriellaceae</taxon>
        <taxon>Bogoriella</taxon>
    </lineage>
</organism>
<keyword evidence="10" id="KW-0663">Pyridoxal phosphate</keyword>
<feature type="domain" description="Aminotransferase class V" evidence="17">
    <location>
        <begin position="49"/>
        <end position="342"/>
    </location>
</feature>
<reference evidence="18 19" key="1">
    <citation type="submission" date="2018-11" db="EMBL/GenBank/DDBJ databases">
        <title>Sequencing the genomes of 1000 actinobacteria strains.</title>
        <authorList>
            <person name="Klenk H.-P."/>
        </authorList>
    </citation>
    <scope>NUCLEOTIDE SEQUENCE [LARGE SCALE GENOMIC DNA]</scope>
    <source>
        <strain evidence="18 19">DSM 11294</strain>
    </source>
</reference>
<comment type="catalytic activity">
    <reaction evidence="15">
        <text>O-phospho-L-serine + 2-oxoglutarate = 3-phosphooxypyruvate + L-glutamate</text>
        <dbReference type="Rhea" id="RHEA:14329"/>
        <dbReference type="ChEBI" id="CHEBI:16810"/>
        <dbReference type="ChEBI" id="CHEBI:18110"/>
        <dbReference type="ChEBI" id="CHEBI:29985"/>
        <dbReference type="ChEBI" id="CHEBI:57524"/>
        <dbReference type="EC" id="2.6.1.52"/>
    </reaction>
</comment>
<dbReference type="Proteomes" id="UP000280668">
    <property type="component" value="Unassembled WGS sequence"/>
</dbReference>
<comment type="caution">
    <text evidence="18">The sequence shown here is derived from an EMBL/GenBank/DDBJ whole genome shotgun (WGS) entry which is preliminary data.</text>
</comment>
<dbReference type="Pfam" id="PF00266">
    <property type="entry name" value="Aminotran_5"/>
    <property type="match status" value="1"/>
</dbReference>
<dbReference type="OrthoDB" id="975012at2"/>
<evidence type="ECO:0000256" key="4">
    <source>
        <dbReference type="ARBA" id="ARBA00006904"/>
    </source>
</evidence>
<comment type="similarity">
    <text evidence="4">Belongs to the class-V pyridoxal-phosphate-dependent aminotransferase family. SerC subfamily.</text>
</comment>
<dbReference type="RefSeq" id="WP_123303815.1">
    <property type="nucleotide sequence ID" value="NZ_RKHK01000001.1"/>
</dbReference>
<feature type="region of interest" description="Disordered" evidence="16">
    <location>
        <begin position="1"/>
        <end position="29"/>
    </location>
</feature>
<evidence type="ECO:0000259" key="17">
    <source>
        <dbReference type="Pfam" id="PF00266"/>
    </source>
</evidence>
<dbReference type="Gene3D" id="3.90.1150.10">
    <property type="entry name" value="Aspartate Aminotransferase, domain 1"/>
    <property type="match status" value="1"/>
</dbReference>
<dbReference type="EC" id="2.6.1.52" evidence="5"/>
<evidence type="ECO:0000256" key="9">
    <source>
        <dbReference type="ARBA" id="ARBA00022679"/>
    </source>
</evidence>
<keyword evidence="11" id="KW-0664">Pyridoxine biosynthesis</keyword>
<evidence type="ECO:0000256" key="14">
    <source>
        <dbReference type="ARBA" id="ARBA00047630"/>
    </source>
</evidence>
<evidence type="ECO:0000256" key="13">
    <source>
        <dbReference type="ARBA" id="ARBA00031421"/>
    </source>
</evidence>
<evidence type="ECO:0000313" key="18">
    <source>
        <dbReference type="EMBL" id="ROR73390.1"/>
    </source>
</evidence>
<comment type="pathway">
    <text evidence="3">Amino-acid biosynthesis; L-serine biosynthesis; L-serine from 3-phospho-D-glycerate: step 2/3.</text>
</comment>
<keyword evidence="6" id="KW-0963">Cytoplasm</keyword>
<proteinExistence type="inferred from homology"/>
<evidence type="ECO:0000256" key="3">
    <source>
        <dbReference type="ARBA" id="ARBA00005099"/>
    </source>
</evidence>
<evidence type="ECO:0000256" key="6">
    <source>
        <dbReference type="ARBA" id="ARBA00022490"/>
    </source>
</evidence>
<comment type="catalytic activity">
    <reaction evidence="14">
        <text>4-(phosphooxy)-L-threonine + 2-oxoglutarate = (R)-3-hydroxy-2-oxo-4-phosphooxybutanoate + L-glutamate</text>
        <dbReference type="Rhea" id="RHEA:16573"/>
        <dbReference type="ChEBI" id="CHEBI:16810"/>
        <dbReference type="ChEBI" id="CHEBI:29985"/>
        <dbReference type="ChEBI" id="CHEBI:58452"/>
        <dbReference type="ChEBI" id="CHEBI:58538"/>
        <dbReference type="EC" id="2.6.1.52"/>
    </reaction>
</comment>
<evidence type="ECO:0000256" key="16">
    <source>
        <dbReference type="SAM" id="MobiDB-lite"/>
    </source>
</evidence>
<evidence type="ECO:0000256" key="2">
    <source>
        <dbReference type="ARBA" id="ARBA00003483"/>
    </source>
</evidence>
<evidence type="ECO:0000313" key="19">
    <source>
        <dbReference type="Proteomes" id="UP000280668"/>
    </source>
</evidence>
<protein>
    <recommendedName>
        <fullName evidence="5">phosphoserine transaminase</fullName>
        <ecNumber evidence="5">2.6.1.52</ecNumber>
    </recommendedName>
    <alternativeName>
        <fullName evidence="13">Phosphohydroxythreonine aminotransferase</fullName>
    </alternativeName>
</protein>
<dbReference type="GO" id="GO:0006564">
    <property type="term" value="P:L-serine biosynthetic process"/>
    <property type="evidence" value="ECO:0007669"/>
    <property type="project" value="UniProtKB-KW"/>
</dbReference>
<dbReference type="PANTHER" id="PTHR21152:SF40">
    <property type="entry name" value="ALANINE--GLYOXYLATE AMINOTRANSFERASE"/>
    <property type="match status" value="1"/>
</dbReference>
<dbReference type="InterPro" id="IPR022278">
    <property type="entry name" value="Pser_aminoTfrase"/>
</dbReference>
<dbReference type="InterPro" id="IPR015422">
    <property type="entry name" value="PyrdxlP-dep_Trfase_small"/>
</dbReference>
<dbReference type="PIRSF" id="PIRSF000525">
    <property type="entry name" value="SerC"/>
    <property type="match status" value="1"/>
</dbReference>
<dbReference type="GO" id="GO:0004760">
    <property type="term" value="F:L-serine-pyruvate transaminase activity"/>
    <property type="evidence" value="ECO:0007669"/>
    <property type="project" value="TreeGrafter"/>
</dbReference>
<dbReference type="InterPro" id="IPR015421">
    <property type="entry name" value="PyrdxlP-dep_Trfase_major"/>
</dbReference>
<dbReference type="InterPro" id="IPR015424">
    <property type="entry name" value="PyrdxlP-dep_Trfase"/>
</dbReference>
<gene>
    <name evidence="18" type="ORF">EDD31_1767</name>
</gene>
<keyword evidence="9 18" id="KW-0808">Transferase</keyword>
<evidence type="ECO:0000256" key="10">
    <source>
        <dbReference type="ARBA" id="ARBA00022898"/>
    </source>
</evidence>
<dbReference type="Gene3D" id="3.40.640.10">
    <property type="entry name" value="Type I PLP-dependent aspartate aminotransferase-like (Major domain)"/>
    <property type="match status" value="1"/>
</dbReference>
<dbReference type="PANTHER" id="PTHR21152">
    <property type="entry name" value="AMINOTRANSFERASE CLASS V"/>
    <property type="match status" value="1"/>
</dbReference>
<dbReference type="GO" id="GO:0008453">
    <property type="term" value="F:alanine-glyoxylate transaminase activity"/>
    <property type="evidence" value="ECO:0007669"/>
    <property type="project" value="TreeGrafter"/>
</dbReference>
<evidence type="ECO:0000256" key="7">
    <source>
        <dbReference type="ARBA" id="ARBA00022576"/>
    </source>
</evidence>
<dbReference type="InterPro" id="IPR000192">
    <property type="entry name" value="Aminotrans_V_dom"/>
</dbReference>
<evidence type="ECO:0000256" key="12">
    <source>
        <dbReference type="ARBA" id="ARBA00023299"/>
    </source>
</evidence>
<dbReference type="InterPro" id="IPR006272">
    <property type="entry name" value="Pser_aminoTfrase_mycobac"/>
</dbReference>
<evidence type="ECO:0000256" key="5">
    <source>
        <dbReference type="ARBA" id="ARBA00013030"/>
    </source>
</evidence>
<dbReference type="GO" id="GO:0008615">
    <property type="term" value="P:pyridoxine biosynthetic process"/>
    <property type="evidence" value="ECO:0007669"/>
    <property type="project" value="UniProtKB-KW"/>
</dbReference>
<evidence type="ECO:0000256" key="11">
    <source>
        <dbReference type="ARBA" id="ARBA00023096"/>
    </source>
</evidence>
<dbReference type="EMBL" id="RKHK01000001">
    <property type="protein sequence ID" value="ROR73390.1"/>
    <property type="molecule type" value="Genomic_DNA"/>
</dbReference>
<evidence type="ECO:0000256" key="15">
    <source>
        <dbReference type="ARBA" id="ARBA00049007"/>
    </source>
</evidence>
<keyword evidence="12" id="KW-0718">Serine biosynthesis</keyword>
<dbReference type="AlphaFoldDB" id="A0A3N2BDR0"/>